<evidence type="ECO:0000313" key="1">
    <source>
        <dbReference type="EMBL" id="KAG6949729.1"/>
    </source>
</evidence>
<evidence type="ECO:0008006" key="3">
    <source>
        <dbReference type="Google" id="ProtNLM"/>
    </source>
</evidence>
<comment type="caution">
    <text evidence="1">The sequence shown here is derived from an EMBL/GenBank/DDBJ whole genome shotgun (WGS) entry which is preliminary data.</text>
</comment>
<dbReference type="OrthoDB" id="123872at2759"/>
<sequence>MKRETRLKQTAGVNCGPLVLLFFECSVRGIPIPTSTSRPLLRYIRLSYLHVLKSLHV</sequence>
<reference evidence="1" key="1">
    <citation type="submission" date="2021-01" db="EMBL/GenBank/DDBJ databases">
        <title>Phytophthora aleatoria, a newly-described species from Pinus radiata is distinct from Phytophthora cactorum isolates based on comparative genomics.</title>
        <authorList>
            <person name="Mcdougal R."/>
            <person name="Panda P."/>
            <person name="Williams N."/>
            <person name="Studholme D.J."/>
        </authorList>
    </citation>
    <scope>NUCLEOTIDE SEQUENCE</scope>
    <source>
        <strain evidence="1">NZFS 3830</strain>
    </source>
</reference>
<protein>
    <recommendedName>
        <fullName evidence="3">Ulp1 protease family, C-terminal catalytic domain</fullName>
    </recommendedName>
</protein>
<gene>
    <name evidence="1" type="ORF">JG687_00014669</name>
</gene>
<dbReference type="EMBL" id="JAENGZ010001213">
    <property type="protein sequence ID" value="KAG6949729.1"/>
    <property type="molecule type" value="Genomic_DNA"/>
</dbReference>
<organism evidence="1 2">
    <name type="scientific">Phytophthora cactorum</name>
    <dbReference type="NCBI Taxonomy" id="29920"/>
    <lineage>
        <taxon>Eukaryota</taxon>
        <taxon>Sar</taxon>
        <taxon>Stramenopiles</taxon>
        <taxon>Oomycota</taxon>
        <taxon>Peronosporomycetes</taxon>
        <taxon>Peronosporales</taxon>
        <taxon>Peronosporaceae</taxon>
        <taxon>Phytophthora</taxon>
    </lineage>
</organism>
<evidence type="ECO:0000313" key="2">
    <source>
        <dbReference type="Proteomes" id="UP000688947"/>
    </source>
</evidence>
<name>A0A8T1TYS1_9STRA</name>
<proteinExistence type="predicted"/>
<dbReference type="AlphaFoldDB" id="A0A8T1TYS1"/>
<accession>A0A8T1TYS1</accession>
<dbReference type="Proteomes" id="UP000688947">
    <property type="component" value="Unassembled WGS sequence"/>
</dbReference>